<name>A0A5B7DSY3_PORTR</name>
<dbReference type="Proteomes" id="UP000324222">
    <property type="component" value="Unassembled WGS sequence"/>
</dbReference>
<accession>A0A5B7DSY3</accession>
<organism evidence="1 2">
    <name type="scientific">Portunus trituberculatus</name>
    <name type="common">Swimming crab</name>
    <name type="synonym">Neptunus trituberculatus</name>
    <dbReference type="NCBI Taxonomy" id="210409"/>
    <lineage>
        <taxon>Eukaryota</taxon>
        <taxon>Metazoa</taxon>
        <taxon>Ecdysozoa</taxon>
        <taxon>Arthropoda</taxon>
        <taxon>Crustacea</taxon>
        <taxon>Multicrustacea</taxon>
        <taxon>Malacostraca</taxon>
        <taxon>Eumalacostraca</taxon>
        <taxon>Eucarida</taxon>
        <taxon>Decapoda</taxon>
        <taxon>Pleocyemata</taxon>
        <taxon>Brachyura</taxon>
        <taxon>Eubrachyura</taxon>
        <taxon>Portunoidea</taxon>
        <taxon>Portunidae</taxon>
        <taxon>Portuninae</taxon>
        <taxon>Portunus</taxon>
    </lineage>
</organism>
<dbReference type="EMBL" id="VSRR010001283">
    <property type="protein sequence ID" value="MPC24046.1"/>
    <property type="molecule type" value="Genomic_DNA"/>
</dbReference>
<protein>
    <submittedName>
        <fullName evidence="1">Uncharacterized protein</fullName>
    </submittedName>
</protein>
<evidence type="ECO:0000313" key="1">
    <source>
        <dbReference type="EMBL" id="MPC24046.1"/>
    </source>
</evidence>
<dbReference type="AlphaFoldDB" id="A0A5B7DSY3"/>
<proteinExistence type="predicted"/>
<reference evidence="1 2" key="1">
    <citation type="submission" date="2019-05" db="EMBL/GenBank/DDBJ databases">
        <title>Another draft genome of Portunus trituberculatus and its Hox gene families provides insights of decapod evolution.</title>
        <authorList>
            <person name="Jeong J.-H."/>
            <person name="Song I."/>
            <person name="Kim S."/>
            <person name="Choi T."/>
            <person name="Kim D."/>
            <person name="Ryu S."/>
            <person name="Kim W."/>
        </authorList>
    </citation>
    <scope>NUCLEOTIDE SEQUENCE [LARGE SCALE GENOMIC DNA]</scope>
    <source>
        <tissue evidence="1">Muscle</tissue>
    </source>
</reference>
<evidence type="ECO:0000313" key="2">
    <source>
        <dbReference type="Proteomes" id="UP000324222"/>
    </source>
</evidence>
<gene>
    <name evidence="1" type="ORF">E2C01_017116</name>
</gene>
<sequence>MTQETGTENNILREMMLHSHFASSLHNTLFSQSHYAPYLPTLNTCLLPIPCLSRRLQTDEQASILTFEVTRISPLWQVYKHG</sequence>
<comment type="caution">
    <text evidence="1">The sequence shown here is derived from an EMBL/GenBank/DDBJ whole genome shotgun (WGS) entry which is preliminary data.</text>
</comment>
<keyword evidence="2" id="KW-1185">Reference proteome</keyword>